<protein>
    <submittedName>
        <fullName evidence="1">Transposase, Ptta/En/Spm, transposase, Tnp1/En/Spm-like protein</fullName>
    </submittedName>
</protein>
<comment type="caution">
    <text evidence="1">The sequence shown here is derived from an EMBL/GenBank/DDBJ whole genome shotgun (WGS) entry which is preliminary data.</text>
</comment>
<dbReference type="EMBL" id="BKCJ010008823">
    <property type="protein sequence ID" value="GEU84117.1"/>
    <property type="molecule type" value="Genomic_DNA"/>
</dbReference>
<organism evidence="1">
    <name type="scientific">Tanacetum cinerariifolium</name>
    <name type="common">Dalmatian daisy</name>
    <name type="synonym">Chrysanthemum cinerariifolium</name>
    <dbReference type="NCBI Taxonomy" id="118510"/>
    <lineage>
        <taxon>Eukaryota</taxon>
        <taxon>Viridiplantae</taxon>
        <taxon>Streptophyta</taxon>
        <taxon>Embryophyta</taxon>
        <taxon>Tracheophyta</taxon>
        <taxon>Spermatophyta</taxon>
        <taxon>Magnoliopsida</taxon>
        <taxon>eudicotyledons</taxon>
        <taxon>Gunneridae</taxon>
        <taxon>Pentapetalae</taxon>
        <taxon>asterids</taxon>
        <taxon>campanulids</taxon>
        <taxon>Asterales</taxon>
        <taxon>Asteraceae</taxon>
        <taxon>Asteroideae</taxon>
        <taxon>Anthemideae</taxon>
        <taxon>Anthemidinae</taxon>
        <taxon>Tanacetum</taxon>
    </lineage>
</organism>
<reference evidence="1" key="1">
    <citation type="journal article" date="2019" name="Sci. Rep.">
        <title>Draft genome of Tanacetum cinerariifolium, the natural source of mosquito coil.</title>
        <authorList>
            <person name="Yamashiro T."/>
            <person name="Shiraishi A."/>
            <person name="Satake H."/>
            <person name="Nakayama K."/>
        </authorList>
    </citation>
    <scope>NUCLEOTIDE SEQUENCE</scope>
</reference>
<accession>A0A6L2NF62</accession>
<proteinExistence type="predicted"/>
<gene>
    <name evidence="1" type="ORF">Tci_056095</name>
</gene>
<dbReference type="AlphaFoldDB" id="A0A6L2NF62"/>
<name>A0A6L2NF62_TANCI</name>
<sequence>MIIKKDSEIVQPKGERRHLALKAKKTSIDEESLTFRSKDEEYAMVVRDFKKFFKRRGRFIKDSGCSKHMTGNQMLFSSYKAYNKGQICDKKCRVTFFEHDSKITKDDKIIGESFTLKLSNSNSMSYSEMLDMLVYKLECEIRGKNLYADFLHGDCVDDYIYALDYWNYEYVYFSGCFDVGVSNTGCDWIDERVGYVDCLLLDISKAKFSKETLLDDGGSSSATSLSFVLKRKGKSRVKFTRKREILKKSKMLSLRKGVRNHNVKDGVAKIDVGRSNYGSLVSFIGLNEDVCDDEPKLATRLSQTGGSPNNDFKDVD</sequence>
<evidence type="ECO:0000313" key="1">
    <source>
        <dbReference type="EMBL" id="GEU84117.1"/>
    </source>
</evidence>